<dbReference type="Gene3D" id="1.10.150.50">
    <property type="entry name" value="Transcription Factor, Ets-1"/>
    <property type="match status" value="1"/>
</dbReference>
<dbReference type="SUPFAM" id="SSF47769">
    <property type="entry name" value="SAM/Pointed domain"/>
    <property type="match status" value="1"/>
</dbReference>
<protein>
    <recommendedName>
        <fullName evidence="10">Connector enhancer of kinase suppressor of ras 2</fullName>
    </recommendedName>
</protein>
<dbReference type="InterPro" id="IPR049628">
    <property type="entry name" value="CNK1-3_SAM"/>
</dbReference>
<feature type="region of interest" description="Disordered" evidence="3">
    <location>
        <begin position="825"/>
        <end position="913"/>
    </location>
</feature>
<feature type="region of interest" description="Disordered" evidence="3">
    <location>
        <begin position="725"/>
        <end position="808"/>
    </location>
</feature>
<feature type="compositionally biased region" description="Basic and acidic residues" evidence="3">
    <location>
        <begin position="490"/>
        <end position="501"/>
    </location>
</feature>
<dbReference type="GO" id="GO:0016020">
    <property type="term" value="C:membrane"/>
    <property type="evidence" value="ECO:0007669"/>
    <property type="project" value="InterPro"/>
</dbReference>
<feature type="region of interest" description="Disordered" evidence="3">
    <location>
        <begin position="417"/>
        <end position="447"/>
    </location>
</feature>
<dbReference type="InterPro" id="IPR010599">
    <property type="entry name" value="CNK2/3_dom"/>
</dbReference>
<dbReference type="Pfam" id="PF00169">
    <property type="entry name" value="PH"/>
    <property type="match status" value="1"/>
</dbReference>
<dbReference type="InterPro" id="IPR013761">
    <property type="entry name" value="SAM/pointed_sf"/>
</dbReference>
<dbReference type="PROSITE" id="PS50105">
    <property type="entry name" value="SAM_DOMAIN"/>
    <property type="match status" value="1"/>
</dbReference>
<dbReference type="PANTHER" id="PTHR12844">
    <property type="entry name" value="CONNECTOR ENCHANCER OF KINASE SUPPRESSOR OF RAS"/>
    <property type="match status" value="1"/>
</dbReference>
<feature type="compositionally biased region" description="Polar residues" evidence="3">
    <location>
        <begin position="878"/>
        <end position="894"/>
    </location>
</feature>
<feature type="compositionally biased region" description="Polar residues" evidence="3">
    <location>
        <begin position="748"/>
        <end position="767"/>
    </location>
</feature>
<dbReference type="InterPro" id="IPR036034">
    <property type="entry name" value="PDZ_sf"/>
</dbReference>
<dbReference type="InterPro" id="IPR001849">
    <property type="entry name" value="PH_domain"/>
</dbReference>
<dbReference type="PROSITE" id="PS50003">
    <property type="entry name" value="PH_DOMAIN"/>
    <property type="match status" value="1"/>
</dbReference>
<evidence type="ECO:0000256" key="2">
    <source>
        <dbReference type="ARBA" id="ARBA00022553"/>
    </source>
</evidence>
<evidence type="ECO:0008006" key="10">
    <source>
        <dbReference type="Google" id="ProtNLM"/>
    </source>
</evidence>
<dbReference type="InterPro" id="IPR001660">
    <property type="entry name" value="SAM"/>
</dbReference>
<evidence type="ECO:0000259" key="7">
    <source>
        <dbReference type="PROSITE" id="PS51290"/>
    </source>
</evidence>
<dbReference type="InterPro" id="IPR011993">
    <property type="entry name" value="PH-like_dom_sf"/>
</dbReference>
<dbReference type="FunFam" id="2.30.42.10:FF:000060">
    <property type="entry name" value="Connector enhancer of kinase suppressor of Ras 2"/>
    <property type="match status" value="1"/>
</dbReference>
<reference evidence="8" key="1">
    <citation type="journal article" date="2015" name="Genome Biol. Evol.">
        <title>Physical Mapping and Refinement of the Painted Turtle Genome (Chrysemys picta) Inform Amniote Genome Evolution and Challenge Turtle-Bird Chromosomal Conservation.</title>
        <authorList>
            <person name="Badenhorst D."/>
            <person name="Hillier L.W."/>
            <person name="Literman R."/>
            <person name="Montiel E.E."/>
            <person name="Radhakrishnan S."/>
            <person name="Shen Y."/>
            <person name="Minx P."/>
            <person name="Janes D.E."/>
            <person name="Warren W.C."/>
            <person name="Edwards S.V."/>
            <person name="Valenzuela N."/>
        </authorList>
    </citation>
    <scope>NUCLEOTIDE SEQUENCE [LARGE SCALE GENOMIC DNA]</scope>
</reference>
<keyword evidence="9" id="KW-1185">Reference proteome</keyword>
<feature type="domain" description="CRIC" evidence="7">
    <location>
        <begin position="90"/>
        <end position="184"/>
    </location>
</feature>
<feature type="compositionally biased region" description="Polar residues" evidence="3">
    <location>
        <begin position="509"/>
        <end position="520"/>
    </location>
</feature>
<dbReference type="InterPro" id="IPR001478">
    <property type="entry name" value="PDZ"/>
</dbReference>
<dbReference type="FunFam" id="2.30.29.30:FF:000092">
    <property type="entry name" value="Connector enhancer of kinase suppressor of Ras 2"/>
    <property type="match status" value="1"/>
</dbReference>
<keyword evidence="2" id="KW-0597">Phosphoprotein</keyword>
<dbReference type="SMART" id="SM00454">
    <property type="entry name" value="SAM"/>
    <property type="match status" value="1"/>
</dbReference>
<feature type="compositionally biased region" description="Low complexity" evidence="3">
    <location>
        <begin position="779"/>
        <end position="788"/>
    </location>
</feature>
<dbReference type="Pfam" id="PF00595">
    <property type="entry name" value="PDZ"/>
    <property type="match status" value="1"/>
</dbReference>
<dbReference type="AlphaFoldDB" id="A0A8C3HLE6"/>
<evidence type="ECO:0000313" key="8">
    <source>
        <dbReference type="Ensembl" id="ENSCPBP00000020100.1"/>
    </source>
</evidence>
<evidence type="ECO:0000256" key="3">
    <source>
        <dbReference type="SAM" id="MobiDB-lite"/>
    </source>
</evidence>
<feature type="domain" description="PDZ" evidence="6">
    <location>
        <begin position="221"/>
        <end position="303"/>
    </location>
</feature>
<dbReference type="Gene3D" id="2.30.29.30">
    <property type="entry name" value="Pleckstrin-homology domain (PH domain)/Phosphotyrosine-binding domain (PTB)"/>
    <property type="match status" value="1"/>
</dbReference>
<dbReference type="Proteomes" id="UP000694380">
    <property type="component" value="Chromosome 8"/>
</dbReference>
<dbReference type="SMART" id="SM00233">
    <property type="entry name" value="PH"/>
    <property type="match status" value="1"/>
</dbReference>
<dbReference type="SUPFAM" id="SSF50729">
    <property type="entry name" value="PH domain-like"/>
    <property type="match status" value="1"/>
</dbReference>
<dbReference type="InterPro" id="IPR051566">
    <property type="entry name" value="CNKSR"/>
</dbReference>
<dbReference type="Pfam" id="PF06663">
    <property type="entry name" value="CNK2_3_dom"/>
    <property type="match status" value="1"/>
</dbReference>
<dbReference type="GeneTree" id="ENSGT00940000164237"/>
<dbReference type="Ensembl" id="ENSCPBT00000023660.1">
    <property type="protein sequence ID" value="ENSCPBP00000020100.1"/>
    <property type="gene ID" value="ENSCPBG00000014473.1"/>
</dbReference>
<comment type="similarity">
    <text evidence="1">Belongs to the CNKSR family.</text>
</comment>
<dbReference type="InterPro" id="IPR017874">
    <property type="entry name" value="CRIC_domain"/>
</dbReference>
<dbReference type="Gene3D" id="2.30.42.10">
    <property type="match status" value="1"/>
</dbReference>
<organism evidence="8 9">
    <name type="scientific">Chrysemys picta bellii</name>
    <name type="common">Western painted turtle</name>
    <name type="synonym">Emys bellii</name>
    <dbReference type="NCBI Taxonomy" id="8478"/>
    <lineage>
        <taxon>Eukaryota</taxon>
        <taxon>Metazoa</taxon>
        <taxon>Chordata</taxon>
        <taxon>Craniata</taxon>
        <taxon>Vertebrata</taxon>
        <taxon>Euteleostomi</taxon>
        <taxon>Archelosauria</taxon>
        <taxon>Testudinata</taxon>
        <taxon>Testudines</taxon>
        <taxon>Cryptodira</taxon>
        <taxon>Durocryptodira</taxon>
        <taxon>Testudinoidea</taxon>
        <taxon>Emydidae</taxon>
        <taxon>Chrysemys</taxon>
    </lineage>
</organism>
<feature type="domain" description="PH" evidence="4">
    <location>
        <begin position="615"/>
        <end position="714"/>
    </location>
</feature>
<reference evidence="8" key="2">
    <citation type="submission" date="2025-08" db="UniProtKB">
        <authorList>
            <consortium name="Ensembl"/>
        </authorList>
    </citation>
    <scope>IDENTIFICATION</scope>
</reference>
<dbReference type="PROSITE" id="PS51290">
    <property type="entry name" value="CRIC"/>
    <property type="match status" value="1"/>
</dbReference>
<reference evidence="8" key="3">
    <citation type="submission" date="2025-09" db="UniProtKB">
        <authorList>
            <consortium name="Ensembl"/>
        </authorList>
    </citation>
    <scope>IDENTIFICATION</scope>
</reference>
<dbReference type="GO" id="GO:0009966">
    <property type="term" value="P:regulation of signal transduction"/>
    <property type="evidence" value="ECO:0007669"/>
    <property type="project" value="InterPro"/>
</dbReference>
<dbReference type="Pfam" id="PF10534">
    <property type="entry name" value="CRIC_ras_sig"/>
    <property type="match status" value="1"/>
</dbReference>
<evidence type="ECO:0000313" key="9">
    <source>
        <dbReference type="Proteomes" id="UP000694380"/>
    </source>
</evidence>
<dbReference type="CDD" id="cd01260">
    <property type="entry name" value="PH_CNK_mammalian-like"/>
    <property type="match status" value="1"/>
</dbReference>
<feature type="compositionally biased region" description="Acidic residues" evidence="3">
    <location>
        <begin position="728"/>
        <end position="739"/>
    </location>
</feature>
<name>A0A8C3HLE6_CHRPI</name>
<evidence type="ECO:0000256" key="1">
    <source>
        <dbReference type="ARBA" id="ARBA00009498"/>
    </source>
</evidence>
<feature type="domain" description="SAM" evidence="5">
    <location>
        <begin position="33"/>
        <end position="82"/>
    </location>
</feature>
<dbReference type="PROSITE" id="PS50106">
    <property type="entry name" value="PDZ"/>
    <property type="match status" value="1"/>
</dbReference>
<accession>A0A8C3HLE6</accession>
<dbReference type="Pfam" id="PF00536">
    <property type="entry name" value="SAM_1"/>
    <property type="match status" value="1"/>
</dbReference>
<evidence type="ECO:0000259" key="5">
    <source>
        <dbReference type="PROSITE" id="PS50105"/>
    </source>
</evidence>
<dbReference type="CDD" id="cd09511">
    <property type="entry name" value="SAM_CNK1_2_3-suppressor"/>
    <property type="match status" value="1"/>
</dbReference>
<dbReference type="PANTHER" id="PTHR12844:SF12">
    <property type="entry name" value="CONNECTOR ENHANCER OF KINASE SUPPRESSOR OF RAS 2"/>
    <property type="match status" value="1"/>
</dbReference>
<evidence type="ECO:0000259" key="4">
    <source>
        <dbReference type="PROSITE" id="PS50003"/>
    </source>
</evidence>
<dbReference type="CDD" id="cd06748">
    <property type="entry name" value="PDZ_CNK1_2_3-like"/>
    <property type="match status" value="1"/>
</dbReference>
<dbReference type="SMART" id="SM00228">
    <property type="entry name" value="PDZ"/>
    <property type="match status" value="1"/>
</dbReference>
<dbReference type="GO" id="GO:0005737">
    <property type="term" value="C:cytoplasm"/>
    <property type="evidence" value="ECO:0007669"/>
    <property type="project" value="InterPro"/>
</dbReference>
<dbReference type="SUPFAM" id="SSF50156">
    <property type="entry name" value="PDZ domain-like"/>
    <property type="match status" value="1"/>
</dbReference>
<evidence type="ECO:0000259" key="6">
    <source>
        <dbReference type="PROSITE" id="PS50106"/>
    </source>
</evidence>
<sequence>MGFDPACSIVGGRHEKQTSSQLTGEIYGLDDCLQQYIKNFEREKINGEQLLHITHQELEELGVTRIGHQELILEAVDLLCALNYGLETENLRTLSHKLNASAKNLQNFITGRRRSGHYDGRASRRLPNDFLTSVVDLIGAAKNLLAWLDRSPFVSVTEYSLLKNNIVQLCLELTTIVQQDCTVYETENKILHVCKTLSGICDHIISLSSDSLVSQSAHLEVVHLTSVMPSEGLGMYIKSTYDGLHVITGTTENSPADQCKKIHAGDEVIQVNHQTVVGWQLKNLVNALREDPNGVILTLKKRPQNTLVSAPALLKNVRWKPLALQPVIPTSPTSSSTTPTSTMGMSTKIDSSALQDIFILSPMSGLYGPRDEIGIMSCDDISKYGKSGMKGSESPSYFLEHESGKYYTLIEDEGHPMSSEYERGRTTGVRRREKTPTHGDLRPVSMPTEFSWIGESKEPNMYKRGSRDSENSLLRYLSDDKILVIQEEPLTQKDNKRDTGRRSRKKGKNTSSPNYPISPSVLTSTVSVRLEPGQQDVLNFSLAESNTVPLYHRAGETIGGDSERYASSASDRQGSTSMRKSFHYASLRVKTKKWSKGSSLTSGSRRRISCKDLGHGDCEGWLWKKKDAKGYFTQKWKKYWFILKDSSLYWYTNQNDEKAEGFISLPEFRIDRAIECRRKHAFKACHPKIKSFYFATDCLEEMNRWMNRLGLAAIGYTPDDKNIRPDEDYWSESDQDDIDGSLTLKQEGPSTRCDTYHRTPSVNSSSPFPEPKHGRHFSSESTYSYSSAEDSRQDATGSTHSSGCRPPYRERRSWQDLIETPLTSSGLHFLQTVPPDPEYMSGRPGMSPERRRQATLPVQRRHNHERDGPFPLVEWQRGYSSHNRPQKQRSQSLPRNRDVRVKGHVKSSGITEEKPEEKLLIKKQNSFCEEENIKEIRESTDGLQELYKSLEQASLSAFGEQRPSTKQEFRKSFVKRCNDPIINEKLHHIRVLKSTLKAKEGDLVTINNLLDDPNLTSKKFKEWKIKNYEFFLDICEYSAALKPQNGAAELVTPAPLLTHTHSFIETHV</sequence>
<feature type="region of interest" description="Disordered" evidence="3">
    <location>
        <begin position="487"/>
        <end position="520"/>
    </location>
</feature>
<proteinExistence type="inferred from homology"/>